<evidence type="ECO:0000256" key="9">
    <source>
        <dbReference type="PROSITE-ProRule" id="PRU10141"/>
    </source>
</evidence>
<evidence type="ECO:0000256" key="1">
    <source>
        <dbReference type="ARBA" id="ARBA00012513"/>
    </source>
</evidence>
<dbReference type="GO" id="GO:0004674">
    <property type="term" value="F:protein serine/threonine kinase activity"/>
    <property type="evidence" value="ECO:0007669"/>
    <property type="project" value="UniProtKB-KW"/>
</dbReference>
<feature type="compositionally biased region" description="Low complexity" evidence="11">
    <location>
        <begin position="1"/>
        <end position="16"/>
    </location>
</feature>
<dbReference type="FunFam" id="3.30.200.20:FF:000042">
    <property type="entry name" value="Aurora kinase A"/>
    <property type="match status" value="1"/>
</dbReference>
<reference evidence="13" key="1">
    <citation type="submission" date="2021-01" db="EMBL/GenBank/DDBJ databases">
        <authorList>
            <person name="Corre E."/>
            <person name="Pelletier E."/>
            <person name="Niang G."/>
            <person name="Scheremetjew M."/>
            <person name="Finn R."/>
            <person name="Kale V."/>
            <person name="Holt S."/>
            <person name="Cochrane G."/>
            <person name="Meng A."/>
            <person name="Brown T."/>
            <person name="Cohen L."/>
        </authorList>
    </citation>
    <scope>NUCLEOTIDE SEQUENCE</scope>
    <source>
        <strain evidence="13">CCMP219</strain>
    </source>
</reference>
<evidence type="ECO:0000256" key="2">
    <source>
        <dbReference type="ARBA" id="ARBA00022527"/>
    </source>
</evidence>
<evidence type="ECO:0000259" key="12">
    <source>
        <dbReference type="PROSITE" id="PS50011"/>
    </source>
</evidence>
<keyword evidence="6 9" id="KW-0067">ATP-binding</keyword>
<dbReference type="AlphaFoldDB" id="A0A7R9VYE8"/>
<protein>
    <recommendedName>
        <fullName evidence="1">non-specific serine/threonine protein kinase</fullName>
        <ecNumber evidence="1">2.7.11.1</ecNumber>
    </recommendedName>
</protein>
<dbReference type="InterPro" id="IPR051131">
    <property type="entry name" value="NEK_Ser/Thr_kinase_NIMA"/>
</dbReference>
<proteinExistence type="inferred from homology"/>
<evidence type="ECO:0000256" key="5">
    <source>
        <dbReference type="ARBA" id="ARBA00022777"/>
    </source>
</evidence>
<feature type="domain" description="Protein kinase" evidence="12">
    <location>
        <begin position="23"/>
        <end position="284"/>
    </location>
</feature>
<dbReference type="InterPro" id="IPR017441">
    <property type="entry name" value="Protein_kinase_ATP_BS"/>
</dbReference>
<evidence type="ECO:0000256" key="4">
    <source>
        <dbReference type="ARBA" id="ARBA00022741"/>
    </source>
</evidence>
<dbReference type="Pfam" id="PF00069">
    <property type="entry name" value="Pkinase"/>
    <property type="match status" value="1"/>
</dbReference>
<dbReference type="InterPro" id="IPR011009">
    <property type="entry name" value="Kinase-like_dom_sf"/>
</dbReference>
<evidence type="ECO:0000256" key="7">
    <source>
        <dbReference type="ARBA" id="ARBA00047899"/>
    </source>
</evidence>
<evidence type="ECO:0000256" key="10">
    <source>
        <dbReference type="RuleBase" id="RU000304"/>
    </source>
</evidence>
<dbReference type="PANTHER" id="PTHR44899:SF3">
    <property type="entry name" value="SERINE_THREONINE-PROTEIN KINASE NEK1"/>
    <property type="match status" value="1"/>
</dbReference>
<dbReference type="InterPro" id="IPR000719">
    <property type="entry name" value="Prot_kinase_dom"/>
</dbReference>
<accession>A0A7R9VYE8</accession>
<dbReference type="PRINTS" id="PR00109">
    <property type="entry name" value="TYRKINASE"/>
</dbReference>
<keyword evidence="5" id="KW-0418">Kinase</keyword>
<dbReference type="EMBL" id="HBEC01042377">
    <property type="protein sequence ID" value="CAD8308617.1"/>
    <property type="molecule type" value="Transcribed_RNA"/>
</dbReference>
<keyword evidence="3" id="KW-0808">Transferase</keyword>
<feature type="binding site" evidence="9">
    <location>
        <position position="52"/>
    </location>
    <ligand>
        <name>ATP</name>
        <dbReference type="ChEBI" id="CHEBI:30616"/>
    </ligand>
</feature>
<dbReference type="PROSITE" id="PS00107">
    <property type="entry name" value="PROTEIN_KINASE_ATP"/>
    <property type="match status" value="1"/>
</dbReference>
<gene>
    <name evidence="13" type="ORF">CEUR00632_LOCUS19734</name>
</gene>
<comment type="catalytic activity">
    <reaction evidence="7">
        <text>L-threonyl-[protein] + ATP = O-phospho-L-threonyl-[protein] + ADP + H(+)</text>
        <dbReference type="Rhea" id="RHEA:46608"/>
        <dbReference type="Rhea" id="RHEA-COMP:11060"/>
        <dbReference type="Rhea" id="RHEA-COMP:11605"/>
        <dbReference type="ChEBI" id="CHEBI:15378"/>
        <dbReference type="ChEBI" id="CHEBI:30013"/>
        <dbReference type="ChEBI" id="CHEBI:30616"/>
        <dbReference type="ChEBI" id="CHEBI:61977"/>
        <dbReference type="ChEBI" id="CHEBI:456216"/>
        <dbReference type="EC" id="2.7.11.1"/>
    </reaction>
</comment>
<evidence type="ECO:0000256" key="3">
    <source>
        <dbReference type="ARBA" id="ARBA00022679"/>
    </source>
</evidence>
<dbReference type="EC" id="2.7.11.1" evidence="1"/>
<dbReference type="InterPro" id="IPR008271">
    <property type="entry name" value="Ser/Thr_kinase_AS"/>
</dbReference>
<dbReference type="PIRSF" id="PIRSF000654">
    <property type="entry name" value="Integrin-linked_kinase"/>
    <property type="match status" value="1"/>
</dbReference>
<evidence type="ECO:0000256" key="8">
    <source>
        <dbReference type="ARBA" id="ARBA00048679"/>
    </source>
</evidence>
<dbReference type="PROSITE" id="PS50011">
    <property type="entry name" value="PROTEIN_KINASE_DOM"/>
    <property type="match status" value="1"/>
</dbReference>
<evidence type="ECO:0000256" key="11">
    <source>
        <dbReference type="SAM" id="MobiDB-lite"/>
    </source>
</evidence>
<sequence>MERGDAAAGPGPGSSSNGRLEDYQINHLIGRGQYSTVYAAQHVASGTAVALKKVAIFDMMDPKARQDCLKEVKILENLQHPNIVKCFTSFIQDNELIIVMEWAESGDLAQALKQRAASGQPFTDQEVWQLFGAVCSAVQHMHARRILHRDLKPSNIFITADGRLKLGDLGLSRYFSSRTLQAVTTVGTPYYMSPEVIKGQPYDFSSDIWSLGCLLYELVALRNPFFKEGQSLYVLGKNINACSYEPLAGPGHESMQQLVSAMIQPSPSERPSINALLDMVHQVGM</sequence>
<evidence type="ECO:0000313" key="13">
    <source>
        <dbReference type="EMBL" id="CAD8308617.1"/>
    </source>
</evidence>
<dbReference type="SMART" id="SM00220">
    <property type="entry name" value="S_TKc"/>
    <property type="match status" value="1"/>
</dbReference>
<evidence type="ECO:0000256" key="6">
    <source>
        <dbReference type="ARBA" id="ARBA00022840"/>
    </source>
</evidence>
<dbReference type="PROSITE" id="PS00108">
    <property type="entry name" value="PROTEIN_KINASE_ST"/>
    <property type="match status" value="1"/>
</dbReference>
<name>A0A7R9VYE8_9CHLO</name>
<dbReference type="Gene3D" id="1.10.510.10">
    <property type="entry name" value="Transferase(Phosphotransferase) domain 1"/>
    <property type="match status" value="1"/>
</dbReference>
<comment type="similarity">
    <text evidence="10">Belongs to the protein kinase superfamily.</text>
</comment>
<comment type="catalytic activity">
    <reaction evidence="8">
        <text>L-seryl-[protein] + ATP = O-phospho-L-seryl-[protein] + ADP + H(+)</text>
        <dbReference type="Rhea" id="RHEA:17989"/>
        <dbReference type="Rhea" id="RHEA-COMP:9863"/>
        <dbReference type="Rhea" id="RHEA-COMP:11604"/>
        <dbReference type="ChEBI" id="CHEBI:15378"/>
        <dbReference type="ChEBI" id="CHEBI:29999"/>
        <dbReference type="ChEBI" id="CHEBI:30616"/>
        <dbReference type="ChEBI" id="CHEBI:83421"/>
        <dbReference type="ChEBI" id="CHEBI:456216"/>
        <dbReference type="EC" id="2.7.11.1"/>
    </reaction>
</comment>
<dbReference type="SUPFAM" id="SSF56112">
    <property type="entry name" value="Protein kinase-like (PK-like)"/>
    <property type="match status" value="1"/>
</dbReference>
<keyword evidence="2 10" id="KW-0723">Serine/threonine-protein kinase</keyword>
<organism evidence="13">
    <name type="scientific">Chlamydomonas euryale</name>
    <dbReference type="NCBI Taxonomy" id="1486919"/>
    <lineage>
        <taxon>Eukaryota</taxon>
        <taxon>Viridiplantae</taxon>
        <taxon>Chlorophyta</taxon>
        <taxon>core chlorophytes</taxon>
        <taxon>Chlorophyceae</taxon>
        <taxon>CS clade</taxon>
        <taxon>Chlamydomonadales</taxon>
        <taxon>Chlamydomonadaceae</taxon>
        <taxon>Chlamydomonas</taxon>
    </lineage>
</organism>
<keyword evidence="4 9" id="KW-0547">Nucleotide-binding</keyword>
<dbReference type="PANTHER" id="PTHR44899">
    <property type="entry name" value="CAMK FAMILY PROTEIN KINASE"/>
    <property type="match status" value="1"/>
</dbReference>
<dbReference type="InterPro" id="IPR001245">
    <property type="entry name" value="Ser-Thr/Tyr_kinase_cat_dom"/>
</dbReference>
<dbReference type="GO" id="GO:0005524">
    <property type="term" value="F:ATP binding"/>
    <property type="evidence" value="ECO:0007669"/>
    <property type="project" value="UniProtKB-UniRule"/>
</dbReference>
<feature type="region of interest" description="Disordered" evidence="11">
    <location>
        <begin position="1"/>
        <end position="20"/>
    </location>
</feature>